<proteinExistence type="predicted"/>
<feature type="region of interest" description="Disordered" evidence="1">
    <location>
        <begin position="47"/>
        <end position="86"/>
    </location>
</feature>
<accession>A0ABR0K7Q4</accession>
<dbReference type="PANTHER" id="PTHR37540">
    <property type="entry name" value="TRANSCRIPTION FACTOR (ACR-2), PUTATIVE-RELATED-RELATED"/>
    <property type="match status" value="1"/>
</dbReference>
<dbReference type="EMBL" id="JAVRRG010000082">
    <property type="protein sequence ID" value="KAK5089261.1"/>
    <property type="molecule type" value="Genomic_DNA"/>
</dbReference>
<evidence type="ECO:0000256" key="1">
    <source>
        <dbReference type="SAM" id="MobiDB-lite"/>
    </source>
</evidence>
<evidence type="ECO:0000313" key="3">
    <source>
        <dbReference type="Proteomes" id="UP001345013"/>
    </source>
</evidence>
<feature type="compositionally biased region" description="Polar residues" evidence="1">
    <location>
        <begin position="61"/>
        <end position="85"/>
    </location>
</feature>
<protein>
    <submittedName>
        <fullName evidence="2">Uncharacterized protein</fullName>
    </submittedName>
</protein>
<keyword evidence="3" id="KW-1185">Reference proteome</keyword>
<comment type="caution">
    <text evidence="2">The sequence shown here is derived from an EMBL/GenBank/DDBJ whole genome shotgun (WGS) entry which is preliminary data.</text>
</comment>
<gene>
    <name evidence="2" type="ORF">LTR24_006405</name>
</gene>
<name>A0ABR0K7Q4_9EURO</name>
<sequence>MPAKHLFVNYSHYQDRPDPNMRLKMASHAARHGPNGALAFRTSLEPTDRVAEQSLSSSSSRNPQMQAGSSPATPKQQSDSLNPTSAEAALRKNYETILSRFDNVFTCAGSSGASDPDSKIDIVHPEERSLLEGYLDLLAQHELPFRVRTFAQQPVFGPMAAQNRDGLIAQCLLVAGQAAIDGLDPTFEGKASKRTLMLQQKALSVMQQLIAKRPNTLDDALMLASAVLMAIAAFFDDTDAYKAHKSSLRKMIDMQSGTNQTAAQRIIMAISAAGEAARGHSWLGCSFSLRETPGLGHLVRSMTGQVEHEAGSYG</sequence>
<dbReference type="Proteomes" id="UP001345013">
    <property type="component" value="Unassembled WGS sequence"/>
</dbReference>
<evidence type="ECO:0000313" key="2">
    <source>
        <dbReference type="EMBL" id="KAK5089261.1"/>
    </source>
</evidence>
<dbReference type="PANTHER" id="PTHR37540:SF5">
    <property type="entry name" value="TRANSCRIPTION FACTOR DOMAIN-CONTAINING PROTEIN"/>
    <property type="match status" value="1"/>
</dbReference>
<feature type="region of interest" description="Disordered" evidence="1">
    <location>
        <begin position="1"/>
        <end position="20"/>
    </location>
</feature>
<organism evidence="2 3">
    <name type="scientific">Lithohypha guttulata</name>
    <dbReference type="NCBI Taxonomy" id="1690604"/>
    <lineage>
        <taxon>Eukaryota</taxon>
        <taxon>Fungi</taxon>
        <taxon>Dikarya</taxon>
        <taxon>Ascomycota</taxon>
        <taxon>Pezizomycotina</taxon>
        <taxon>Eurotiomycetes</taxon>
        <taxon>Chaetothyriomycetidae</taxon>
        <taxon>Chaetothyriales</taxon>
        <taxon>Trichomeriaceae</taxon>
        <taxon>Lithohypha</taxon>
    </lineage>
</organism>
<reference evidence="2 3" key="1">
    <citation type="submission" date="2023-08" db="EMBL/GenBank/DDBJ databases">
        <title>Black Yeasts Isolated from many extreme environments.</title>
        <authorList>
            <person name="Coleine C."/>
            <person name="Stajich J.E."/>
            <person name="Selbmann L."/>
        </authorList>
    </citation>
    <scope>NUCLEOTIDE SEQUENCE [LARGE SCALE GENOMIC DNA]</scope>
    <source>
        <strain evidence="2 3">CCFEE 5885</strain>
    </source>
</reference>